<name>A0A858RC23_9PROT</name>
<evidence type="ECO:0000256" key="1">
    <source>
        <dbReference type="ARBA" id="ARBA00008007"/>
    </source>
</evidence>
<feature type="domain" description="Double zinc ribbon" evidence="2">
    <location>
        <begin position="12"/>
        <end position="70"/>
    </location>
</feature>
<gene>
    <name evidence="3" type="ORF">HHL28_13695</name>
</gene>
<evidence type="ECO:0000313" key="3">
    <source>
        <dbReference type="EMBL" id="QJE74897.1"/>
    </source>
</evidence>
<sequence>MTRSLRAGALLLLDLILPPRCLSCGADVAQAGALCGACWAKVDFLGPPQCACCGLPFEVAALAGDLCAGCIRKPPPYARCRSVFAYDPDSRGLVLAFKHADRTDAAPGFAAWMARAGAELLADADIVAPVPLHRWRLFRRRYNQAALLALGIGKLSGRTVAPDLLARRRDTGNQGGRSRVGRARNVAGAFTVRPAYKERVKGKRVLLVDDVYTTGATAGECAKALLRAGAAAVDVLTLARVVKPVGTDLG</sequence>
<accession>A0A858RC23</accession>
<dbReference type="InterPro" id="IPR051910">
    <property type="entry name" value="ComF/GntX_DNA_util-trans"/>
</dbReference>
<proteinExistence type="inferred from homology"/>
<comment type="similarity">
    <text evidence="1">Belongs to the ComF/GntX family.</text>
</comment>
<dbReference type="Proteomes" id="UP000501891">
    <property type="component" value="Chromosome"/>
</dbReference>
<dbReference type="EMBL" id="CP051775">
    <property type="protein sequence ID" value="QJE74897.1"/>
    <property type="molecule type" value="Genomic_DNA"/>
</dbReference>
<dbReference type="PANTHER" id="PTHR47505:SF1">
    <property type="entry name" value="DNA UTILIZATION PROTEIN YHGH"/>
    <property type="match status" value="1"/>
</dbReference>
<dbReference type="KEGG" id="acru:HHL28_13695"/>
<dbReference type="PANTHER" id="PTHR47505">
    <property type="entry name" value="DNA UTILIZATION PROTEIN YHGH"/>
    <property type="match status" value="1"/>
</dbReference>
<dbReference type="Pfam" id="PF18912">
    <property type="entry name" value="DZR_2"/>
    <property type="match status" value="1"/>
</dbReference>
<dbReference type="InterPro" id="IPR029057">
    <property type="entry name" value="PRTase-like"/>
</dbReference>
<dbReference type="InterPro" id="IPR000836">
    <property type="entry name" value="PRTase_dom"/>
</dbReference>
<keyword evidence="4" id="KW-1185">Reference proteome</keyword>
<dbReference type="AlphaFoldDB" id="A0A858RC23"/>
<dbReference type="CDD" id="cd06223">
    <property type="entry name" value="PRTases_typeI"/>
    <property type="match status" value="1"/>
</dbReference>
<protein>
    <submittedName>
        <fullName evidence="3">ComF family protein</fullName>
    </submittedName>
</protein>
<dbReference type="SUPFAM" id="SSF53271">
    <property type="entry name" value="PRTase-like"/>
    <property type="match status" value="1"/>
</dbReference>
<dbReference type="Gene3D" id="3.40.50.2020">
    <property type="match status" value="1"/>
</dbReference>
<evidence type="ECO:0000313" key="4">
    <source>
        <dbReference type="Proteomes" id="UP000501891"/>
    </source>
</evidence>
<evidence type="ECO:0000259" key="2">
    <source>
        <dbReference type="Pfam" id="PF18912"/>
    </source>
</evidence>
<organism evidence="3 4">
    <name type="scientific">Aerophototrophica crusticola</name>
    <dbReference type="NCBI Taxonomy" id="1709002"/>
    <lineage>
        <taxon>Bacteria</taxon>
        <taxon>Pseudomonadati</taxon>
        <taxon>Pseudomonadota</taxon>
        <taxon>Alphaproteobacteria</taxon>
        <taxon>Rhodospirillales</taxon>
        <taxon>Rhodospirillaceae</taxon>
        <taxon>Aerophototrophica</taxon>
    </lineage>
</organism>
<dbReference type="InterPro" id="IPR044005">
    <property type="entry name" value="DZR_2"/>
</dbReference>
<reference evidence="3" key="1">
    <citation type="submission" date="2020-04" db="EMBL/GenBank/DDBJ databases">
        <title>A desert anoxygenic phototrophic bacterium fixes CO2 using RubisCO under aerobic conditions.</title>
        <authorList>
            <person name="Tang K."/>
        </authorList>
    </citation>
    <scope>NUCLEOTIDE SEQUENCE [LARGE SCALE GENOMIC DNA]</scope>
    <source>
        <strain evidence="3">MIMtkB3</strain>
    </source>
</reference>